<dbReference type="EMBL" id="QHKM01000003">
    <property type="protein sequence ID" value="RAK66645.1"/>
    <property type="molecule type" value="Genomic_DNA"/>
</dbReference>
<dbReference type="Proteomes" id="UP000248553">
    <property type="component" value="Unassembled WGS sequence"/>
</dbReference>
<evidence type="ECO:0000313" key="4">
    <source>
        <dbReference type="Proteomes" id="UP000248553"/>
    </source>
</evidence>
<gene>
    <name evidence="3" type="ORF">DLM85_10510</name>
</gene>
<dbReference type="OrthoDB" id="838174at2"/>
<dbReference type="SUPFAM" id="SSF56925">
    <property type="entry name" value="OMPA-like"/>
    <property type="match status" value="1"/>
</dbReference>
<feature type="signal peptide" evidence="1">
    <location>
        <begin position="1"/>
        <end position="20"/>
    </location>
</feature>
<dbReference type="Pfam" id="PF13568">
    <property type="entry name" value="OMP_b-brl_2"/>
    <property type="match status" value="1"/>
</dbReference>
<evidence type="ECO:0000259" key="2">
    <source>
        <dbReference type="Pfam" id="PF13568"/>
    </source>
</evidence>
<proteinExistence type="predicted"/>
<keyword evidence="4" id="KW-1185">Reference proteome</keyword>
<reference evidence="4" key="1">
    <citation type="submission" date="2018-05" db="EMBL/GenBank/DDBJ databases">
        <authorList>
            <person name="Nie L."/>
        </authorList>
    </citation>
    <scope>NUCLEOTIDE SEQUENCE [LARGE SCALE GENOMIC DNA]</scope>
    <source>
        <strain evidence="4">NL</strain>
    </source>
</reference>
<comment type="caution">
    <text evidence="3">The sequence shown here is derived from an EMBL/GenBank/DDBJ whole genome shotgun (WGS) entry which is preliminary data.</text>
</comment>
<dbReference type="RefSeq" id="WP_111478080.1">
    <property type="nucleotide sequence ID" value="NZ_QHKM01000003.1"/>
</dbReference>
<protein>
    <recommendedName>
        <fullName evidence="2">Outer membrane protein beta-barrel domain-containing protein</fullName>
    </recommendedName>
</protein>
<dbReference type="AlphaFoldDB" id="A0A328BJ14"/>
<sequence>MKKFLLALPLLGAMAHGAAAQDVKFGLKIGPTLSNYYGEDKGNSKLLLGINGGVTANIAFSDMFSVQPEVLYSTKGHTYTVSNGGHDRVSYIDVPLLLRLDADGPFFELGPQVGFLTRAVSKPDGAPAFDLSYQKVDVGAVLGLGYQADNGLSLGLRYNPSFVKLLPEASPANRIYNSAFQLQLGYRFNDL</sequence>
<feature type="chain" id="PRO_5016257951" description="Outer membrane protein beta-barrel domain-containing protein" evidence="1">
    <location>
        <begin position="21"/>
        <end position="191"/>
    </location>
</feature>
<dbReference type="InterPro" id="IPR025665">
    <property type="entry name" value="Beta-barrel_OMP_2"/>
</dbReference>
<keyword evidence="1" id="KW-0732">Signal</keyword>
<feature type="domain" description="Outer membrane protein beta-barrel" evidence="2">
    <location>
        <begin position="20"/>
        <end position="164"/>
    </location>
</feature>
<name>A0A328BJ14_9BACT</name>
<accession>A0A328BJ14</accession>
<dbReference type="InterPro" id="IPR011250">
    <property type="entry name" value="OMP/PagP_B-barrel"/>
</dbReference>
<evidence type="ECO:0000313" key="3">
    <source>
        <dbReference type="EMBL" id="RAK66645.1"/>
    </source>
</evidence>
<organism evidence="3 4">
    <name type="scientific">Hymenobacter edaphi</name>
    <dbReference type="NCBI Taxonomy" id="2211146"/>
    <lineage>
        <taxon>Bacteria</taxon>
        <taxon>Pseudomonadati</taxon>
        <taxon>Bacteroidota</taxon>
        <taxon>Cytophagia</taxon>
        <taxon>Cytophagales</taxon>
        <taxon>Hymenobacteraceae</taxon>
        <taxon>Hymenobacter</taxon>
    </lineage>
</organism>
<evidence type="ECO:0000256" key="1">
    <source>
        <dbReference type="SAM" id="SignalP"/>
    </source>
</evidence>